<dbReference type="AlphaFoldDB" id="A0A8B6DML3"/>
<protein>
    <submittedName>
        <fullName evidence="2">Uncharacterized protein</fullName>
    </submittedName>
</protein>
<reference evidence="2" key="1">
    <citation type="submission" date="2018-11" db="EMBL/GenBank/DDBJ databases">
        <authorList>
            <person name="Alioto T."/>
            <person name="Alioto T."/>
        </authorList>
    </citation>
    <scope>NUCLEOTIDE SEQUENCE</scope>
</reference>
<keyword evidence="1" id="KW-0472">Membrane</keyword>
<accession>A0A8B6DML3</accession>
<gene>
    <name evidence="2" type="ORF">MGAL_10B047466</name>
</gene>
<dbReference type="EMBL" id="UYJE01003676">
    <property type="protein sequence ID" value="VDI21427.1"/>
    <property type="molecule type" value="Genomic_DNA"/>
</dbReference>
<comment type="caution">
    <text evidence="2">The sequence shown here is derived from an EMBL/GenBank/DDBJ whole genome shotgun (WGS) entry which is preliminary data.</text>
</comment>
<name>A0A8B6DML3_MYTGA</name>
<evidence type="ECO:0000256" key="1">
    <source>
        <dbReference type="SAM" id="Phobius"/>
    </source>
</evidence>
<keyword evidence="3" id="KW-1185">Reference proteome</keyword>
<keyword evidence="1" id="KW-0812">Transmembrane</keyword>
<evidence type="ECO:0000313" key="2">
    <source>
        <dbReference type="EMBL" id="VDI21427.1"/>
    </source>
</evidence>
<organism evidence="2 3">
    <name type="scientific">Mytilus galloprovincialis</name>
    <name type="common">Mediterranean mussel</name>
    <dbReference type="NCBI Taxonomy" id="29158"/>
    <lineage>
        <taxon>Eukaryota</taxon>
        <taxon>Metazoa</taxon>
        <taxon>Spiralia</taxon>
        <taxon>Lophotrochozoa</taxon>
        <taxon>Mollusca</taxon>
        <taxon>Bivalvia</taxon>
        <taxon>Autobranchia</taxon>
        <taxon>Pteriomorphia</taxon>
        <taxon>Mytilida</taxon>
        <taxon>Mytiloidea</taxon>
        <taxon>Mytilidae</taxon>
        <taxon>Mytilinae</taxon>
        <taxon>Mytilus</taxon>
    </lineage>
</organism>
<evidence type="ECO:0000313" key="3">
    <source>
        <dbReference type="Proteomes" id="UP000596742"/>
    </source>
</evidence>
<sequence>MVGSPFGAYTLIHSVTTATYIDVLTIGLCILVELGCLRFLATSLGVCYKRGRLSTIRIQGNKTPDIQTIFTPAHPSANQVSQNIVNSNNLTADQRGYSFSVEAVVETNNRYSRFE</sequence>
<proteinExistence type="predicted"/>
<keyword evidence="1" id="KW-1133">Transmembrane helix</keyword>
<dbReference type="Proteomes" id="UP000596742">
    <property type="component" value="Unassembled WGS sequence"/>
</dbReference>
<feature type="transmembrane region" description="Helical" evidence="1">
    <location>
        <begin position="20"/>
        <end position="48"/>
    </location>
</feature>